<keyword evidence="2" id="KW-1185">Reference proteome</keyword>
<gene>
    <name evidence="1" type="ORF">MOHU_16060</name>
</gene>
<dbReference type="Gene3D" id="3.30.110.40">
    <property type="entry name" value="TusA-like domain"/>
    <property type="match status" value="1"/>
</dbReference>
<accession>A0A2T0AQR7</accession>
<dbReference type="RefSeq" id="WP_245907843.1">
    <property type="nucleotide sequence ID" value="NZ_CP136419.1"/>
</dbReference>
<sequence>MTDNETSKENVTRLAGNRGYQVQVEKMAGGYRILLIPGKG</sequence>
<dbReference type="Proteomes" id="UP000238415">
    <property type="component" value="Unassembled WGS sequence"/>
</dbReference>
<comment type="caution">
    <text evidence="1">The sequence shown here is derived from an EMBL/GenBank/DDBJ whole genome shotgun (WGS) entry which is preliminary data.</text>
</comment>
<organism evidence="1 2">
    <name type="scientific">Neomoorella humiferrea</name>
    <dbReference type="NCBI Taxonomy" id="676965"/>
    <lineage>
        <taxon>Bacteria</taxon>
        <taxon>Bacillati</taxon>
        <taxon>Bacillota</taxon>
        <taxon>Clostridia</taxon>
        <taxon>Neomoorellales</taxon>
        <taxon>Neomoorellaceae</taxon>
        <taxon>Neomoorella</taxon>
    </lineage>
</organism>
<name>A0A2T0AQR7_9FIRM</name>
<evidence type="ECO:0000313" key="1">
    <source>
        <dbReference type="EMBL" id="PRR71777.1"/>
    </source>
</evidence>
<reference evidence="1 2" key="1">
    <citation type="submission" date="2018-03" db="EMBL/GenBank/DDBJ databases">
        <title>Genome sequence of Moorella humiferrea DSM 23265.</title>
        <authorList>
            <person name="Poehlein A."/>
            <person name="Daniel R."/>
        </authorList>
    </citation>
    <scope>NUCLEOTIDE SEQUENCE [LARGE SCALE GENOMIC DNA]</scope>
    <source>
        <strain evidence="1 2">DSM 23265</strain>
    </source>
</reference>
<dbReference type="EMBL" id="PVXM01000032">
    <property type="protein sequence ID" value="PRR71777.1"/>
    <property type="molecule type" value="Genomic_DNA"/>
</dbReference>
<evidence type="ECO:0000313" key="2">
    <source>
        <dbReference type="Proteomes" id="UP000238415"/>
    </source>
</evidence>
<proteinExistence type="predicted"/>
<dbReference type="InterPro" id="IPR036868">
    <property type="entry name" value="TusA-like_sf"/>
</dbReference>
<dbReference type="AlphaFoldDB" id="A0A2T0AQR7"/>
<protein>
    <submittedName>
        <fullName evidence="1">Uncharacterized protein</fullName>
    </submittedName>
</protein>